<dbReference type="Proteomes" id="UP000285961">
    <property type="component" value="Unassembled WGS sequence"/>
</dbReference>
<dbReference type="SUPFAM" id="SSF52540">
    <property type="entry name" value="P-loop containing nucleoside triphosphate hydrolases"/>
    <property type="match status" value="2"/>
</dbReference>
<comment type="caution">
    <text evidence="2">The sequence shown here is derived from an EMBL/GenBank/DDBJ whole genome shotgun (WGS) entry which is preliminary data.</text>
</comment>
<dbReference type="GO" id="GO:0004386">
    <property type="term" value="F:helicase activity"/>
    <property type="evidence" value="ECO:0007669"/>
    <property type="project" value="UniProtKB-KW"/>
</dbReference>
<dbReference type="PROSITE" id="PS51192">
    <property type="entry name" value="HELICASE_ATP_BIND_1"/>
    <property type="match status" value="1"/>
</dbReference>
<keyword evidence="2" id="KW-0378">Hydrolase</keyword>
<dbReference type="Pfam" id="PF08463">
    <property type="entry name" value="EcoEI_R_C"/>
    <property type="match status" value="1"/>
</dbReference>
<organism evidence="2 3">
    <name type="scientific">Candidatus Abyssobacteria bacterium SURF_17</name>
    <dbReference type="NCBI Taxonomy" id="2093361"/>
    <lineage>
        <taxon>Bacteria</taxon>
        <taxon>Pseudomonadati</taxon>
        <taxon>Candidatus Hydrogenedentota</taxon>
        <taxon>Candidatus Abyssobacteria</taxon>
    </lineage>
</organism>
<dbReference type="PANTHER" id="PTHR47396">
    <property type="entry name" value="TYPE I RESTRICTION ENZYME ECOKI R PROTEIN"/>
    <property type="match status" value="1"/>
</dbReference>
<keyword evidence="2" id="KW-0067">ATP-binding</keyword>
<dbReference type="Pfam" id="PF04851">
    <property type="entry name" value="ResIII"/>
    <property type="match status" value="1"/>
</dbReference>
<dbReference type="GO" id="GO:0005524">
    <property type="term" value="F:ATP binding"/>
    <property type="evidence" value="ECO:0007669"/>
    <property type="project" value="InterPro"/>
</dbReference>
<dbReference type="InterPro" id="IPR014001">
    <property type="entry name" value="Helicase_ATP-bd"/>
</dbReference>
<dbReference type="InterPro" id="IPR013670">
    <property type="entry name" value="EcoEI_R_C_dom"/>
</dbReference>
<dbReference type="GO" id="GO:0016787">
    <property type="term" value="F:hydrolase activity"/>
    <property type="evidence" value="ECO:0007669"/>
    <property type="project" value="InterPro"/>
</dbReference>
<dbReference type="GO" id="GO:0005829">
    <property type="term" value="C:cytosol"/>
    <property type="evidence" value="ECO:0007669"/>
    <property type="project" value="TreeGrafter"/>
</dbReference>
<protein>
    <submittedName>
        <fullName evidence="2">DEAD/DEAH box helicase</fullName>
    </submittedName>
</protein>
<dbReference type="InterPro" id="IPR006935">
    <property type="entry name" value="Helicase/UvrB_N"/>
</dbReference>
<dbReference type="EMBL" id="QZKI01000060">
    <property type="protein sequence ID" value="RJP71410.1"/>
    <property type="molecule type" value="Genomic_DNA"/>
</dbReference>
<dbReference type="CDD" id="cd18032">
    <property type="entry name" value="DEXHc_RE_I_III_res"/>
    <property type="match status" value="1"/>
</dbReference>
<dbReference type="InterPro" id="IPR050742">
    <property type="entry name" value="Helicase_Restrict-Modif_Enz"/>
</dbReference>
<sequence length="916" mass="105255">MKPEDEARQIIDNLLESAGWKLQDIRELNLGASLGVAVRYFPLKGGEADYLLFVNRKAVGVVEAKPLGTTLSGVAEQSEKYLASLPDNLPHVQLPLPFAYESTGMETFFRDSRDPFPRSRRVFAFHKPETLAEWLSQENTLRARLMEMPTLITEGLRECQIEAITKLERSLANAKPRALIQMASGSGKTYTAVYSVYRLIKSARARRVLFLVDRNTLGRQTSGEFKQFTPPDSLRKFTEEFNVQHMTKNALDTVSRVCITTIQRLYSMLRGEPDFDPDLEEQSLFELSLMRELPREVSYNPQIPIETFDFIITDECHRSIYNLWRQVLEYFDAFIIGLTATPSKQTLGFFNQNLVMEYPHERAVADGVNVDYEVYRIRTEITERGSRVDAGYYVDKRDKLTRQVRWEQLDDTLEYSGERLDRDVVAPDQIRTVIRTFRDKLFTEIFPGRTIVPKTLIFAKDDSHAEDIVHIVREEFGMGNEFCKKITYRTTGEKKEDLITSLRNSFYPRIAVTVDMISTGTDVRPLECLLFMRDVKSLNYFDQMKGRGTRVVSPTELIAVSPDAVHKTHFMIVDAVGVCESDKTETRPLERQRSITFEKLITSVALGVRDDDTLSSLAGRLARLDKEIDEKDEEQIQSVSGGMSLRDIVNNLLDALDPDKRSEKAEAVFNTKLPTEEQLKKATEQLVETACEVFDNPTLRNLLIELKKKSEQTIDTISQDSVILAGFDEQAKEKAKALVRSFEQFIQDHKDEITAFQVLYSRPYHKRLRYDDIKELAETIKAPPRNWTPEVLWRAYELLEKDKVRGASSGRLLTDIVSLVRFATHQENELVPFEEKVKERFEYWMAQQEHAGTNFTTEQREWLRLMCSHIAASVSMEMDDFDYSPFAQKGGIGRAYRVFGENLEVLIDELNEVLAA</sequence>
<dbReference type="GO" id="GO:0006304">
    <property type="term" value="P:DNA modification"/>
    <property type="evidence" value="ECO:0007669"/>
    <property type="project" value="InterPro"/>
</dbReference>
<dbReference type="PANTHER" id="PTHR47396:SF1">
    <property type="entry name" value="ATP-DEPENDENT HELICASE IRC3-RELATED"/>
    <property type="match status" value="1"/>
</dbReference>
<evidence type="ECO:0000313" key="2">
    <source>
        <dbReference type="EMBL" id="RJP71410.1"/>
    </source>
</evidence>
<gene>
    <name evidence="2" type="ORF">C4532_07635</name>
</gene>
<dbReference type="Gene3D" id="3.40.50.300">
    <property type="entry name" value="P-loop containing nucleotide triphosphate hydrolases"/>
    <property type="match status" value="2"/>
</dbReference>
<accession>A0A419F0J9</accession>
<dbReference type="GO" id="GO:0003677">
    <property type="term" value="F:DNA binding"/>
    <property type="evidence" value="ECO:0007669"/>
    <property type="project" value="InterPro"/>
</dbReference>
<dbReference type="AlphaFoldDB" id="A0A419F0J9"/>
<dbReference type="Gene3D" id="3.90.1570.30">
    <property type="match status" value="1"/>
</dbReference>
<name>A0A419F0J9_9BACT</name>
<feature type="domain" description="Helicase ATP-binding" evidence="1">
    <location>
        <begin position="169"/>
        <end position="360"/>
    </location>
</feature>
<evidence type="ECO:0000259" key="1">
    <source>
        <dbReference type="PROSITE" id="PS51192"/>
    </source>
</evidence>
<evidence type="ECO:0000313" key="3">
    <source>
        <dbReference type="Proteomes" id="UP000285961"/>
    </source>
</evidence>
<reference evidence="2 3" key="1">
    <citation type="journal article" date="2017" name="ISME J.">
        <title>Energy and carbon metabolisms in a deep terrestrial subsurface fluid microbial community.</title>
        <authorList>
            <person name="Momper L."/>
            <person name="Jungbluth S.P."/>
            <person name="Lee M.D."/>
            <person name="Amend J.P."/>
        </authorList>
    </citation>
    <scope>NUCLEOTIDE SEQUENCE [LARGE SCALE GENOMIC DNA]</scope>
    <source>
        <strain evidence="2">SURF_17</strain>
    </source>
</reference>
<dbReference type="SMART" id="SM00487">
    <property type="entry name" value="DEXDc"/>
    <property type="match status" value="1"/>
</dbReference>
<dbReference type="InterPro" id="IPR027417">
    <property type="entry name" value="P-loop_NTPase"/>
</dbReference>
<keyword evidence="2" id="KW-0547">Nucleotide-binding</keyword>
<proteinExistence type="predicted"/>
<keyword evidence="2" id="KW-0347">Helicase</keyword>